<evidence type="ECO:0000313" key="2">
    <source>
        <dbReference type="Proteomes" id="UP001165101"/>
    </source>
</evidence>
<accession>A0ACB5TQZ6</accession>
<protein>
    <submittedName>
        <fullName evidence="1">Unnamed protein product</fullName>
    </submittedName>
</protein>
<evidence type="ECO:0000313" key="1">
    <source>
        <dbReference type="EMBL" id="GME93289.1"/>
    </source>
</evidence>
<sequence>MSTDSSTATPAVAVPEAEGSTTAPTTPSTPATPTTPTTPTGEKKLSNKELKELKKLEKAAKRAAAKAATGAPADPNANNQQQKGNNAQQQQQQQQQKNAKPKTASHIKKQMELAKVKEDNHKIPPMFGHLETREQRISSSPQIANIVHPSILSLTLKISTYRIVGSTARCKAMLFAFKDVIVSYKTPEGTSLTRNLTSHLSHQIEYLKTGRPLSISMGNTIRWLKQKISLIPIDMPDLEAKNILCEQIDQFISEKIDYSDKVITQMASKHINNGSKILTYGHSEVLKQTFKYCAIEEKKNFEIVIVDSKPLFEGKKLAKELSNIPNIKCHYALINSLSSVLENSDVDTVFLGAHSMLSNGRLYSRVGTALIAMSANNKNIPVLVCCESIKFSDKVQLDSVTLNELGDGDDLVNTKPFVKNGFNLEQYLKTLELEKSANDQQQQSNNKQNKKQQQQQQQNKQKENSNKEKENDSTLSNWKEITKLNILNILYDLTPPEYIQKIITEVGALPPSSVPVILREYKASA</sequence>
<proteinExistence type="predicted"/>
<organism evidence="1 2">
    <name type="scientific">Candida boidinii</name>
    <name type="common">Yeast</name>
    <dbReference type="NCBI Taxonomy" id="5477"/>
    <lineage>
        <taxon>Eukaryota</taxon>
        <taxon>Fungi</taxon>
        <taxon>Dikarya</taxon>
        <taxon>Ascomycota</taxon>
        <taxon>Saccharomycotina</taxon>
        <taxon>Pichiomycetes</taxon>
        <taxon>Pichiales</taxon>
        <taxon>Pichiaceae</taxon>
        <taxon>Ogataea</taxon>
        <taxon>Ogataea/Candida clade</taxon>
    </lineage>
</organism>
<dbReference type="EMBL" id="BSXV01001585">
    <property type="protein sequence ID" value="GME93289.1"/>
    <property type="molecule type" value="Genomic_DNA"/>
</dbReference>
<comment type="caution">
    <text evidence="1">The sequence shown here is derived from an EMBL/GenBank/DDBJ whole genome shotgun (WGS) entry which is preliminary data.</text>
</comment>
<gene>
    <name evidence="1" type="ORF">Cboi01_000308200</name>
</gene>
<reference evidence="1" key="1">
    <citation type="submission" date="2023-04" db="EMBL/GenBank/DDBJ databases">
        <title>Candida boidinii NBRC 1967.</title>
        <authorList>
            <person name="Ichikawa N."/>
            <person name="Sato H."/>
            <person name="Tonouchi N."/>
        </authorList>
    </citation>
    <scope>NUCLEOTIDE SEQUENCE</scope>
    <source>
        <strain evidence="1">NBRC 1967</strain>
    </source>
</reference>
<name>A0ACB5TQZ6_CANBO</name>
<dbReference type="Proteomes" id="UP001165101">
    <property type="component" value="Unassembled WGS sequence"/>
</dbReference>
<keyword evidence="2" id="KW-1185">Reference proteome</keyword>